<feature type="chain" id="PRO_5002175976" evidence="2">
    <location>
        <begin position="21"/>
        <end position="92"/>
    </location>
</feature>
<evidence type="ECO:0000313" key="4">
    <source>
        <dbReference type="Proteomes" id="UP000053424"/>
    </source>
</evidence>
<proteinExistence type="predicted"/>
<dbReference type="EMBL" id="KN831772">
    <property type="protein sequence ID" value="KIM45605.1"/>
    <property type="molecule type" value="Genomic_DNA"/>
</dbReference>
<dbReference type="STRING" id="686832.A0A0C3C9Z0"/>
<dbReference type="OrthoDB" id="2336871at2759"/>
<evidence type="ECO:0000256" key="1">
    <source>
        <dbReference type="SAM" id="MobiDB-lite"/>
    </source>
</evidence>
<reference evidence="4" key="2">
    <citation type="submission" date="2015-01" db="EMBL/GenBank/DDBJ databases">
        <title>Evolutionary Origins and Diversification of the Mycorrhizal Mutualists.</title>
        <authorList>
            <consortium name="DOE Joint Genome Institute"/>
            <consortium name="Mycorrhizal Genomics Consortium"/>
            <person name="Kohler A."/>
            <person name="Kuo A."/>
            <person name="Nagy L.G."/>
            <person name="Floudas D."/>
            <person name="Copeland A."/>
            <person name="Barry K.W."/>
            <person name="Cichocki N."/>
            <person name="Veneault-Fourrey C."/>
            <person name="LaButti K."/>
            <person name="Lindquist E.A."/>
            <person name="Lipzen A."/>
            <person name="Lundell T."/>
            <person name="Morin E."/>
            <person name="Murat C."/>
            <person name="Riley R."/>
            <person name="Ohm R."/>
            <person name="Sun H."/>
            <person name="Tunlid A."/>
            <person name="Henrissat B."/>
            <person name="Grigoriev I.V."/>
            <person name="Hibbett D.S."/>
            <person name="Martin F."/>
        </authorList>
    </citation>
    <scope>NUCLEOTIDE SEQUENCE [LARGE SCALE GENOMIC DNA]</scope>
    <source>
        <strain evidence="4">h7</strain>
    </source>
</reference>
<feature type="signal peptide" evidence="2">
    <location>
        <begin position="1"/>
        <end position="20"/>
    </location>
</feature>
<name>A0A0C3C9Z0_HEBCY</name>
<evidence type="ECO:0000313" key="3">
    <source>
        <dbReference type="EMBL" id="KIM45605.1"/>
    </source>
</evidence>
<evidence type="ECO:0000256" key="2">
    <source>
        <dbReference type="SAM" id="SignalP"/>
    </source>
</evidence>
<sequence>MHSSFSPFAGLLLLLGSVAAAPVPNHPPASVHNAPIPAGAYRIASINSAANHQPVIVPVAQRGSLDGTTYFAAHGHPPAQGVHNAHPPPRRH</sequence>
<dbReference type="HOGENOM" id="CLU_2413507_0_0_1"/>
<organism evidence="3 4">
    <name type="scientific">Hebeloma cylindrosporum</name>
    <dbReference type="NCBI Taxonomy" id="76867"/>
    <lineage>
        <taxon>Eukaryota</taxon>
        <taxon>Fungi</taxon>
        <taxon>Dikarya</taxon>
        <taxon>Basidiomycota</taxon>
        <taxon>Agaricomycotina</taxon>
        <taxon>Agaricomycetes</taxon>
        <taxon>Agaricomycetidae</taxon>
        <taxon>Agaricales</taxon>
        <taxon>Agaricineae</taxon>
        <taxon>Hymenogastraceae</taxon>
        <taxon>Hebeloma</taxon>
    </lineage>
</organism>
<gene>
    <name evidence="3" type="ORF">M413DRAFT_442265</name>
</gene>
<protein>
    <submittedName>
        <fullName evidence="3">Uncharacterized protein</fullName>
    </submittedName>
</protein>
<dbReference type="AlphaFoldDB" id="A0A0C3C9Z0"/>
<keyword evidence="4" id="KW-1185">Reference proteome</keyword>
<feature type="region of interest" description="Disordered" evidence="1">
    <location>
        <begin position="68"/>
        <end position="92"/>
    </location>
</feature>
<keyword evidence="2" id="KW-0732">Signal</keyword>
<accession>A0A0C3C9Z0</accession>
<reference evidence="3 4" key="1">
    <citation type="submission" date="2014-04" db="EMBL/GenBank/DDBJ databases">
        <authorList>
            <consortium name="DOE Joint Genome Institute"/>
            <person name="Kuo A."/>
            <person name="Gay G."/>
            <person name="Dore J."/>
            <person name="Kohler A."/>
            <person name="Nagy L.G."/>
            <person name="Floudas D."/>
            <person name="Copeland A."/>
            <person name="Barry K.W."/>
            <person name="Cichocki N."/>
            <person name="Veneault-Fourrey C."/>
            <person name="LaButti K."/>
            <person name="Lindquist E.A."/>
            <person name="Lipzen A."/>
            <person name="Lundell T."/>
            <person name="Morin E."/>
            <person name="Murat C."/>
            <person name="Sun H."/>
            <person name="Tunlid A."/>
            <person name="Henrissat B."/>
            <person name="Grigoriev I.V."/>
            <person name="Hibbett D.S."/>
            <person name="Martin F."/>
            <person name="Nordberg H.P."/>
            <person name="Cantor M.N."/>
            <person name="Hua S.X."/>
        </authorList>
    </citation>
    <scope>NUCLEOTIDE SEQUENCE [LARGE SCALE GENOMIC DNA]</scope>
    <source>
        <strain evidence="4">h7</strain>
    </source>
</reference>
<dbReference type="Proteomes" id="UP000053424">
    <property type="component" value="Unassembled WGS sequence"/>
</dbReference>